<dbReference type="InterPro" id="IPR036873">
    <property type="entry name" value="Rhodanese-like_dom_sf"/>
</dbReference>
<dbReference type="SMART" id="SM00450">
    <property type="entry name" value="RHOD"/>
    <property type="match status" value="1"/>
</dbReference>
<keyword evidence="1" id="KW-0812">Transmembrane</keyword>
<dbReference type="InterPro" id="IPR001763">
    <property type="entry name" value="Rhodanese-like_dom"/>
</dbReference>
<dbReference type="PANTHER" id="PTHR43031:SF18">
    <property type="entry name" value="RHODANESE-RELATED SULFURTRANSFERASES"/>
    <property type="match status" value="1"/>
</dbReference>
<reference evidence="3 4" key="1">
    <citation type="journal article" date="2018" name="Nat. Biotechnol.">
        <title>A standardized bacterial taxonomy based on genome phylogeny substantially revises the tree of life.</title>
        <authorList>
            <person name="Parks D.H."/>
            <person name="Chuvochina M."/>
            <person name="Waite D.W."/>
            <person name="Rinke C."/>
            <person name="Skarshewski A."/>
            <person name="Chaumeil P.A."/>
            <person name="Hugenholtz P."/>
        </authorList>
    </citation>
    <scope>NUCLEOTIDE SEQUENCE [LARGE SCALE GENOMIC DNA]</scope>
    <source>
        <strain evidence="3">UBA9158</strain>
    </source>
</reference>
<dbReference type="PANTHER" id="PTHR43031">
    <property type="entry name" value="FAD-DEPENDENT OXIDOREDUCTASE"/>
    <property type="match status" value="1"/>
</dbReference>
<keyword evidence="1" id="KW-1133">Transmembrane helix</keyword>
<dbReference type="STRING" id="1121937.GCA_000423125_02900"/>
<name>A0A3C1KLH3_9GAMM</name>
<gene>
    <name evidence="3" type="ORF">DCP75_07380</name>
</gene>
<dbReference type="Proteomes" id="UP000259273">
    <property type="component" value="Unassembled WGS sequence"/>
</dbReference>
<dbReference type="EMBL" id="DMND01000103">
    <property type="protein sequence ID" value="HAN27527.1"/>
    <property type="molecule type" value="Genomic_DNA"/>
</dbReference>
<feature type="domain" description="Rhodanese" evidence="2">
    <location>
        <begin position="47"/>
        <end position="137"/>
    </location>
</feature>
<dbReference type="CDD" id="cd00158">
    <property type="entry name" value="RHOD"/>
    <property type="match status" value="1"/>
</dbReference>
<evidence type="ECO:0000313" key="3">
    <source>
        <dbReference type="EMBL" id="HAN27527.1"/>
    </source>
</evidence>
<feature type="transmembrane region" description="Helical" evidence="1">
    <location>
        <begin position="12"/>
        <end position="30"/>
    </location>
</feature>
<organism evidence="3 4">
    <name type="scientific">Haliea salexigens</name>
    <dbReference type="NCBI Taxonomy" id="287487"/>
    <lineage>
        <taxon>Bacteria</taxon>
        <taxon>Pseudomonadati</taxon>
        <taxon>Pseudomonadota</taxon>
        <taxon>Gammaproteobacteria</taxon>
        <taxon>Cellvibrionales</taxon>
        <taxon>Halieaceae</taxon>
        <taxon>Haliea</taxon>
    </lineage>
</organism>
<proteinExistence type="predicted"/>
<evidence type="ECO:0000313" key="4">
    <source>
        <dbReference type="Proteomes" id="UP000259273"/>
    </source>
</evidence>
<comment type="caution">
    <text evidence="3">The sequence shown here is derived from an EMBL/GenBank/DDBJ whole genome shotgun (WGS) entry which is preliminary data.</text>
</comment>
<evidence type="ECO:0000259" key="2">
    <source>
        <dbReference type="PROSITE" id="PS50206"/>
    </source>
</evidence>
<dbReference type="AlphaFoldDB" id="A0A3C1KLH3"/>
<sequence>MALFIEFFMQQWVLFAALLAVVVMLVMHEARKSGPALTPQQAITLVNAEEGIFVDLRDAADFKSGHIVDALNIPAAKLPARMEELGKYRQRPVILVCKMGQTAASAGKQLKAAGYEKVYKMGGGMLEWSNLQLPTVK</sequence>
<dbReference type="InterPro" id="IPR050229">
    <property type="entry name" value="GlpE_sulfurtransferase"/>
</dbReference>
<dbReference type="SUPFAM" id="SSF52821">
    <property type="entry name" value="Rhodanese/Cell cycle control phosphatase"/>
    <property type="match status" value="1"/>
</dbReference>
<protein>
    <submittedName>
        <fullName evidence="3">Rhodanese-like domain-containing protein</fullName>
    </submittedName>
</protein>
<keyword evidence="1" id="KW-0472">Membrane</keyword>
<accession>A0A3C1KLH3</accession>
<dbReference type="Gene3D" id="3.40.250.10">
    <property type="entry name" value="Rhodanese-like domain"/>
    <property type="match status" value="1"/>
</dbReference>
<dbReference type="Pfam" id="PF00581">
    <property type="entry name" value="Rhodanese"/>
    <property type="match status" value="1"/>
</dbReference>
<dbReference type="PROSITE" id="PS50206">
    <property type="entry name" value="RHODANESE_3"/>
    <property type="match status" value="1"/>
</dbReference>
<evidence type="ECO:0000256" key="1">
    <source>
        <dbReference type="SAM" id="Phobius"/>
    </source>
</evidence>